<protein>
    <submittedName>
        <fullName evidence="2">Dehydrogenase/reductase</fullName>
    </submittedName>
</protein>
<dbReference type="Pfam" id="PF07992">
    <property type="entry name" value="Pyr_redox_2"/>
    <property type="match status" value="2"/>
</dbReference>
<dbReference type="Proteomes" id="UP001165663">
    <property type="component" value="Unassembled WGS sequence"/>
</dbReference>
<proteinExistence type="predicted"/>
<dbReference type="PANTHER" id="PTHR43755:SF1">
    <property type="entry name" value="FAD-DEPENDENT PYRIDINE NUCLEOTIDE-DISULPHIDE OXIDOREDUCTASE"/>
    <property type="match status" value="1"/>
</dbReference>
<dbReference type="GO" id="GO:0016491">
    <property type="term" value="F:oxidoreductase activity"/>
    <property type="evidence" value="ECO:0007669"/>
    <property type="project" value="InterPro"/>
</dbReference>
<dbReference type="AlphaFoldDB" id="A0AA37PWM9"/>
<organism evidence="2 3">
    <name type="scientific">Mycobacterium kiyosense</name>
    <dbReference type="NCBI Taxonomy" id="2871094"/>
    <lineage>
        <taxon>Bacteria</taxon>
        <taxon>Bacillati</taxon>
        <taxon>Actinomycetota</taxon>
        <taxon>Actinomycetes</taxon>
        <taxon>Mycobacteriales</taxon>
        <taxon>Mycobacteriaceae</taxon>
        <taxon>Mycobacterium</taxon>
    </lineage>
</organism>
<feature type="domain" description="FAD/NAD(P)-binding" evidence="1">
    <location>
        <begin position="207"/>
        <end position="299"/>
    </location>
</feature>
<sequence length="392" mass="42364">MGACRREPAPEGKLMTLHVLVLGAGFGGLELATRLSELLADQVRVTLIDRNDSFFFGFSKLDVLFGKRTPDDVRLPYAALTRPGVDFHQEEITAIDPENRHVRTRSGSYQADVLVVALGAEYDTQATPGFTKDGFEYYTLGGAERLRDALPAFPGGKIVISVLGEPYKCPPAPFEAAFLLEDYFTGRGLRDQVSITVTGYMGAPVPVAKEVSEPLQQHLTARGITFMGNRTVSRLDPERKFAEFAEGEGVPYDLFIGIPVHRVPAVIADSGLAPDGWIPVEKTNLATRFPGVYAIGDVAAAYTAKAGLFAERAAQFVADDIIANLRGTPAPPPYDGAGDCYMEFGRGEVGKVQVNFLSGPKPTGSLIGPSAEIADEKAEFARSRKERWFGDG</sequence>
<evidence type="ECO:0000259" key="1">
    <source>
        <dbReference type="Pfam" id="PF07992"/>
    </source>
</evidence>
<dbReference type="Gene3D" id="3.50.50.60">
    <property type="entry name" value="FAD/NAD(P)-binding domain"/>
    <property type="match status" value="2"/>
</dbReference>
<dbReference type="SUPFAM" id="SSF51905">
    <property type="entry name" value="FAD/NAD(P)-binding domain"/>
    <property type="match status" value="2"/>
</dbReference>
<dbReference type="InterPro" id="IPR023753">
    <property type="entry name" value="FAD/NAD-binding_dom"/>
</dbReference>
<feature type="domain" description="FAD/NAD(P)-binding" evidence="1">
    <location>
        <begin position="18"/>
        <end position="150"/>
    </location>
</feature>
<evidence type="ECO:0000313" key="2">
    <source>
        <dbReference type="EMBL" id="GLB85616.1"/>
    </source>
</evidence>
<reference evidence="2" key="1">
    <citation type="submission" date="2022-07" db="EMBL/GenBank/DDBJ databases">
        <title>Mycobacterium kiyosense sp. nov., scotochromogenic slow-glowing species isolated from respiratory specimens.</title>
        <authorList>
            <person name="Fukano H."/>
            <person name="Kazumi Y."/>
            <person name="Sakagami N."/>
            <person name="Ato M."/>
            <person name="Mitarai S."/>
            <person name="Hoshino Y."/>
        </authorList>
    </citation>
    <scope>NUCLEOTIDE SEQUENCE</scope>
    <source>
        <strain evidence="2">SRL2020-028</strain>
    </source>
</reference>
<dbReference type="PANTHER" id="PTHR43755">
    <property type="match status" value="1"/>
</dbReference>
<gene>
    <name evidence="2" type="ORF">SRL2020028_48720</name>
</gene>
<name>A0AA37PWM9_9MYCO</name>
<dbReference type="InterPro" id="IPR036188">
    <property type="entry name" value="FAD/NAD-bd_sf"/>
</dbReference>
<evidence type="ECO:0000313" key="3">
    <source>
        <dbReference type="Proteomes" id="UP001165663"/>
    </source>
</evidence>
<dbReference type="EMBL" id="BRXE01000092">
    <property type="protein sequence ID" value="GLB85616.1"/>
    <property type="molecule type" value="Genomic_DNA"/>
</dbReference>
<dbReference type="InterPro" id="IPR052541">
    <property type="entry name" value="SQRD"/>
</dbReference>
<dbReference type="PRINTS" id="PR00368">
    <property type="entry name" value="FADPNR"/>
</dbReference>
<comment type="caution">
    <text evidence="2">The sequence shown here is derived from an EMBL/GenBank/DDBJ whole genome shotgun (WGS) entry which is preliminary data.</text>
</comment>
<accession>A0AA37PWM9</accession>